<feature type="region of interest" description="Disordered" evidence="1">
    <location>
        <begin position="238"/>
        <end position="258"/>
    </location>
</feature>
<keyword evidence="2" id="KW-1133">Transmembrane helix</keyword>
<protein>
    <submittedName>
        <fullName evidence="3">Uncharacterized protein</fullName>
    </submittedName>
</protein>
<evidence type="ECO:0000256" key="2">
    <source>
        <dbReference type="SAM" id="Phobius"/>
    </source>
</evidence>
<feature type="transmembrane region" description="Helical" evidence="2">
    <location>
        <begin position="578"/>
        <end position="596"/>
    </location>
</feature>
<feature type="region of interest" description="Disordered" evidence="1">
    <location>
        <begin position="674"/>
        <end position="700"/>
    </location>
</feature>
<dbReference type="AlphaFoldDB" id="A0A1Y2HZ03"/>
<feature type="transmembrane region" description="Helical" evidence="2">
    <location>
        <begin position="425"/>
        <end position="443"/>
    </location>
</feature>
<feature type="compositionally biased region" description="Polar residues" evidence="1">
    <location>
        <begin position="239"/>
        <end position="258"/>
    </location>
</feature>
<gene>
    <name evidence="3" type="ORF">BCR44DRAFT_29668</name>
</gene>
<feature type="transmembrane region" description="Helical" evidence="2">
    <location>
        <begin position="455"/>
        <end position="478"/>
    </location>
</feature>
<feature type="transmembrane region" description="Helical" evidence="2">
    <location>
        <begin position="125"/>
        <end position="144"/>
    </location>
</feature>
<dbReference type="Proteomes" id="UP000193411">
    <property type="component" value="Unassembled WGS sequence"/>
</dbReference>
<sequence length="700" mass="74882">MSSPVVAAPQSLILSRLSGLMTAGPSILCTITTINAVLQRYKGRPLQTAILGGAAISILTDILIWIAMTSWILDVNWPYLVYAAIAINLLKRLHSTVITHLLFLRATALIRPLNAYKDKATLYTIVYAILGAVSSICQISAYVATEFNSSRGRNHVLFKSQNPVIKQRFSSIKIFYNPRIYISLELVMAFVVIIPLIIDSIDPTTNNVSPTYTEQLLLSLISLNSALSVKAATLLPGEASTSGDQRSGPGLTSSGNIMSKMSGSTLDVRSRVAAGTVVGGYAHPVAPALPGGTGVYGNKLSGSHHPSQQQQQQHNVFPLSPITQKPSVGGNGQYICQCTQCGAESSFRLKNGYTILKDFGKCEVIPRSGLSTVSSAQRRYRIVTRKAIVVRRLVKDTKAMCRLHHVMAAVVAASQSLILSRISGLMTAGPSILCTITTINAVLSRFNHRPLQIAILGGAGISIVTDIIIWVAVVLWVLDAAWPHIVAAVITINFLKRLHSIVIAHLLFLRATALVQPLNPYKKKAKYFTALYAAVCAVSSISQIVAYAESDFNSARGRNHPLFKGRFTSIKIFYNPSIYILLELLMVFAVIMPLIVDAVGQTTNTSPLYTEQLLLSFISLNSALSVKAATVLPGEASGGSGSAGGSTSGQSSAMSGGTVLAKMSGFLRGATATSMTKSTGQLRQQQQQQQPGIGRDSGGL</sequence>
<organism evidence="3 4">
    <name type="scientific">Catenaria anguillulae PL171</name>
    <dbReference type="NCBI Taxonomy" id="765915"/>
    <lineage>
        <taxon>Eukaryota</taxon>
        <taxon>Fungi</taxon>
        <taxon>Fungi incertae sedis</taxon>
        <taxon>Blastocladiomycota</taxon>
        <taxon>Blastocladiomycetes</taxon>
        <taxon>Blastocladiales</taxon>
        <taxon>Catenariaceae</taxon>
        <taxon>Catenaria</taxon>
    </lineage>
</organism>
<dbReference type="OrthoDB" id="5599399at2759"/>
<evidence type="ECO:0000313" key="4">
    <source>
        <dbReference type="Proteomes" id="UP000193411"/>
    </source>
</evidence>
<keyword evidence="4" id="KW-1185">Reference proteome</keyword>
<proteinExistence type="predicted"/>
<keyword evidence="2" id="KW-0812">Transmembrane</keyword>
<feature type="transmembrane region" description="Helical" evidence="2">
    <location>
        <begin position="527"/>
        <end position="548"/>
    </location>
</feature>
<keyword evidence="2" id="KW-0472">Membrane</keyword>
<dbReference type="EMBL" id="MCFL01000006">
    <property type="protein sequence ID" value="ORZ39184.1"/>
    <property type="molecule type" value="Genomic_DNA"/>
</dbReference>
<feature type="transmembrane region" description="Helical" evidence="2">
    <location>
        <begin position="180"/>
        <end position="198"/>
    </location>
</feature>
<accession>A0A1Y2HZ03</accession>
<name>A0A1Y2HZ03_9FUNG</name>
<feature type="transmembrane region" description="Helical" evidence="2">
    <location>
        <begin position="20"/>
        <end position="38"/>
    </location>
</feature>
<comment type="caution">
    <text evidence="3">The sequence shown here is derived from an EMBL/GenBank/DDBJ whole genome shotgun (WGS) entry which is preliminary data.</text>
</comment>
<reference evidence="3 4" key="1">
    <citation type="submission" date="2016-07" db="EMBL/GenBank/DDBJ databases">
        <title>Pervasive Adenine N6-methylation of Active Genes in Fungi.</title>
        <authorList>
            <consortium name="DOE Joint Genome Institute"/>
            <person name="Mondo S.J."/>
            <person name="Dannebaum R.O."/>
            <person name="Kuo R.C."/>
            <person name="Labutti K."/>
            <person name="Haridas S."/>
            <person name="Kuo A."/>
            <person name="Salamov A."/>
            <person name="Ahrendt S.R."/>
            <person name="Lipzen A."/>
            <person name="Sullivan W."/>
            <person name="Andreopoulos W.B."/>
            <person name="Clum A."/>
            <person name="Lindquist E."/>
            <person name="Daum C."/>
            <person name="Ramamoorthy G.K."/>
            <person name="Gryganskyi A."/>
            <person name="Culley D."/>
            <person name="Magnuson J.K."/>
            <person name="James T.Y."/>
            <person name="O'Malley M.A."/>
            <person name="Stajich J.E."/>
            <person name="Spatafora J.W."/>
            <person name="Visel A."/>
            <person name="Grigoriev I.V."/>
        </authorList>
    </citation>
    <scope>NUCLEOTIDE SEQUENCE [LARGE SCALE GENOMIC DNA]</scope>
    <source>
        <strain evidence="3 4">PL171</strain>
    </source>
</reference>
<feature type="compositionally biased region" description="Polar residues" evidence="1">
    <location>
        <begin position="674"/>
        <end position="683"/>
    </location>
</feature>
<evidence type="ECO:0000256" key="1">
    <source>
        <dbReference type="SAM" id="MobiDB-lite"/>
    </source>
</evidence>
<evidence type="ECO:0000313" key="3">
    <source>
        <dbReference type="EMBL" id="ORZ39184.1"/>
    </source>
</evidence>
<feature type="transmembrane region" description="Helical" evidence="2">
    <location>
        <begin position="50"/>
        <end position="73"/>
    </location>
</feature>